<accession>A0ABW0IDI9</accession>
<feature type="transmembrane region" description="Helical" evidence="1">
    <location>
        <begin position="6"/>
        <end position="24"/>
    </location>
</feature>
<sequence>MRNTSGILGMIAWLMVGLGSYGIASKPGMPGASRLHPTAPFPSPKTIREFTITENDTTSYVLKLALNEANRPQYFFRNVFTPVCLTGECKPVYINFYWDLLGNYLRYDFPPHEVLTKMDHEEFKPEDYEKLQAILSNTNSLLKDVAMEDLVGKGTENLADSVDAKAGATLKTVKNEVIDGAVYTCYTLWHIAHGSVVDEMQKITETYRSDTLLHEFLGSSNHFYQYWAMERVIDKAGNATAAFSPDLMQIMRAKNLFTARYALQKLSPQFFAGADRQTWLWETYTKAAYPLQIAILKKLTTVPLRAPLAEQTARALVNANPEQFNLLLNLLASQPKLPEKALQTLAGHLSHSNSEYTAEIYRVLTTLKPKNPAVQARMKVYKTRTSQPGQD</sequence>
<evidence type="ECO:0000313" key="3">
    <source>
        <dbReference type="Proteomes" id="UP001596106"/>
    </source>
</evidence>
<keyword evidence="3" id="KW-1185">Reference proteome</keyword>
<reference evidence="3" key="1">
    <citation type="journal article" date="2019" name="Int. J. Syst. Evol. Microbiol.">
        <title>The Global Catalogue of Microorganisms (GCM) 10K type strain sequencing project: providing services to taxonomists for standard genome sequencing and annotation.</title>
        <authorList>
            <consortium name="The Broad Institute Genomics Platform"/>
            <consortium name="The Broad Institute Genome Sequencing Center for Infectious Disease"/>
            <person name="Wu L."/>
            <person name="Ma J."/>
        </authorList>
    </citation>
    <scope>NUCLEOTIDE SEQUENCE [LARGE SCALE GENOMIC DNA]</scope>
    <source>
        <strain evidence="3">CCUG 55250</strain>
    </source>
</reference>
<gene>
    <name evidence="2" type="ORF">ACFPMF_19690</name>
</gene>
<keyword evidence="1" id="KW-0472">Membrane</keyword>
<proteinExistence type="predicted"/>
<comment type="caution">
    <text evidence="2">The sequence shown here is derived from an EMBL/GenBank/DDBJ whole genome shotgun (WGS) entry which is preliminary data.</text>
</comment>
<organism evidence="2 3">
    <name type="scientific">Larkinella bovis</name>
    <dbReference type="NCBI Taxonomy" id="683041"/>
    <lineage>
        <taxon>Bacteria</taxon>
        <taxon>Pseudomonadati</taxon>
        <taxon>Bacteroidota</taxon>
        <taxon>Cytophagia</taxon>
        <taxon>Cytophagales</taxon>
        <taxon>Spirosomataceae</taxon>
        <taxon>Larkinella</taxon>
    </lineage>
</organism>
<evidence type="ECO:0008006" key="4">
    <source>
        <dbReference type="Google" id="ProtNLM"/>
    </source>
</evidence>
<dbReference type="EMBL" id="JBHSMA010000007">
    <property type="protein sequence ID" value="MFC5411553.1"/>
    <property type="molecule type" value="Genomic_DNA"/>
</dbReference>
<evidence type="ECO:0000256" key="1">
    <source>
        <dbReference type="SAM" id="Phobius"/>
    </source>
</evidence>
<keyword evidence="1" id="KW-1133">Transmembrane helix</keyword>
<protein>
    <recommendedName>
        <fullName evidence="4">HEAT repeat domain-containing protein</fullName>
    </recommendedName>
</protein>
<dbReference type="RefSeq" id="WP_379848445.1">
    <property type="nucleotide sequence ID" value="NZ_JBHSMA010000007.1"/>
</dbReference>
<evidence type="ECO:0000313" key="2">
    <source>
        <dbReference type="EMBL" id="MFC5411553.1"/>
    </source>
</evidence>
<dbReference type="Proteomes" id="UP001596106">
    <property type="component" value="Unassembled WGS sequence"/>
</dbReference>
<name>A0ABW0IDI9_9BACT</name>
<keyword evidence="1" id="KW-0812">Transmembrane</keyword>